<comment type="similarity">
    <text evidence="1 4">Belongs to the short-chain dehydrogenases/reductases (SDR) family.</text>
</comment>
<dbReference type="EC" id="1.1.1.175" evidence="2"/>
<accession>A0A975IWU5</accession>
<proteinExistence type="inferred from homology"/>
<protein>
    <recommendedName>
        <fullName evidence="3">D-xylose 1-dehydrogenase</fullName>
        <ecNumber evidence="2">1.1.1.175</ecNumber>
    </recommendedName>
</protein>
<evidence type="ECO:0000256" key="2">
    <source>
        <dbReference type="ARBA" id="ARBA00066641"/>
    </source>
</evidence>
<dbReference type="InterPro" id="IPR002347">
    <property type="entry name" value="SDR_fam"/>
</dbReference>
<sequence>MDLGLEGKRVLVTGSSSGIGEAIARLLAAEGATVVVHGRDAARTEAVRREIESRGGAAIMVTADLTAEEAVRPMLDAIEADVGGVDILVNNAGGRPKGWTHDGWTGQGAETWAETYALNVVASARLIDALVPGMVERGWGRCIQISSAIALHQPPLFPDYQAAKAAEINLSRSLSRSLAGTGVTSNSISCGVIHSPGSQNELLGIARVQGLGEDWRPVERKIALEVFGQSVGRIGRGDDIAATVAFLASRQADYITGINIVADGGV</sequence>
<evidence type="ECO:0000313" key="6">
    <source>
        <dbReference type="Proteomes" id="UP000676409"/>
    </source>
</evidence>
<dbReference type="Proteomes" id="UP000676409">
    <property type="component" value="Chromosome"/>
</dbReference>
<dbReference type="KEGG" id="caul:KCG34_10280"/>
<dbReference type="FunFam" id="3.40.50.720:FF:000084">
    <property type="entry name" value="Short-chain dehydrogenase reductase"/>
    <property type="match status" value="1"/>
</dbReference>
<dbReference type="GO" id="GO:0047838">
    <property type="term" value="F:D-xylose 1-dehydrogenase (NAD+) activity"/>
    <property type="evidence" value="ECO:0007669"/>
    <property type="project" value="UniProtKB-EC"/>
</dbReference>
<dbReference type="InterPro" id="IPR036291">
    <property type="entry name" value="NAD(P)-bd_dom_sf"/>
</dbReference>
<evidence type="ECO:0000256" key="3">
    <source>
        <dbReference type="ARBA" id="ARBA00069939"/>
    </source>
</evidence>
<organism evidence="5 6">
    <name type="scientific">Phenylobacterium montanum</name>
    <dbReference type="NCBI Taxonomy" id="2823693"/>
    <lineage>
        <taxon>Bacteria</taxon>
        <taxon>Pseudomonadati</taxon>
        <taxon>Pseudomonadota</taxon>
        <taxon>Alphaproteobacteria</taxon>
        <taxon>Caulobacterales</taxon>
        <taxon>Caulobacteraceae</taxon>
        <taxon>Phenylobacterium</taxon>
    </lineage>
</organism>
<dbReference type="Pfam" id="PF00106">
    <property type="entry name" value="adh_short"/>
    <property type="match status" value="1"/>
</dbReference>
<dbReference type="InterPro" id="IPR050259">
    <property type="entry name" value="SDR"/>
</dbReference>
<name>A0A975IWU5_9CAUL</name>
<dbReference type="AlphaFoldDB" id="A0A975IWU5"/>
<dbReference type="PANTHER" id="PTHR42879">
    <property type="entry name" value="3-OXOACYL-(ACYL-CARRIER-PROTEIN) REDUCTASE"/>
    <property type="match status" value="1"/>
</dbReference>
<evidence type="ECO:0000313" key="5">
    <source>
        <dbReference type="EMBL" id="QUD90210.1"/>
    </source>
</evidence>
<keyword evidence="6" id="KW-1185">Reference proteome</keyword>
<dbReference type="SUPFAM" id="SSF51735">
    <property type="entry name" value="NAD(P)-binding Rossmann-fold domains"/>
    <property type="match status" value="1"/>
</dbReference>
<gene>
    <name evidence="5" type="ORF">KCG34_10280</name>
</gene>
<reference evidence="5" key="1">
    <citation type="submission" date="2021-04" db="EMBL/GenBank/DDBJ databases">
        <title>The complete genome sequence of Caulobacter sp. S6.</title>
        <authorList>
            <person name="Tang Y."/>
            <person name="Ouyang W."/>
            <person name="Liu Q."/>
            <person name="Huang B."/>
            <person name="Guo Z."/>
            <person name="Lei P."/>
        </authorList>
    </citation>
    <scope>NUCLEOTIDE SEQUENCE</scope>
    <source>
        <strain evidence="5">S6</strain>
    </source>
</reference>
<evidence type="ECO:0000256" key="4">
    <source>
        <dbReference type="RuleBase" id="RU000363"/>
    </source>
</evidence>
<dbReference type="PRINTS" id="PR00081">
    <property type="entry name" value="GDHRDH"/>
</dbReference>
<evidence type="ECO:0000256" key="1">
    <source>
        <dbReference type="ARBA" id="ARBA00006484"/>
    </source>
</evidence>
<dbReference type="EMBL" id="CP073078">
    <property type="protein sequence ID" value="QUD90210.1"/>
    <property type="molecule type" value="Genomic_DNA"/>
</dbReference>
<dbReference type="PRINTS" id="PR00080">
    <property type="entry name" value="SDRFAMILY"/>
</dbReference>
<dbReference type="RefSeq" id="WP_211940261.1">
    <property type="nucleotide sequence ID" value="NZ_CP073078.1"/>
</dbReference>
<dbReference type="Gene3D" id="3.40.50.720">
    <property type="entry name" value="NAD(P)-binding Rossmann-like Domain"/>
    <property type="match status" value="1"/>
</dbReference>